<feature type="compositionally biased region" description="Basic residues" evidence="1">
    <location>
        <begin position="67"/>
        <end position="84"/>
    </location>
</feature>
<keyword evidence="3" id="KW-1185">Reference proteome</keyword>
<dbReference type="EMBL" id="CAKKNE010000001">
    <property type="protein sequence ID" value="CAH0366437.1"/>
    <property type="molecule type" value="Genomic_DNA"/>
</dbReference>
<feature type="region of interest" description="Disordered" evidence="1">
    <location>
        <begin position="193"/>
        <end position="311"/>
    </location>
</feature>
<reference evidence="2" key="1">
    <citation type="submission" date="2021-11" db="EMBL/GenBank/DDBJ databases">
        <authorList>
            <consortium name="Genoscope - CEA"/>
            <person name="William W."/>
        </authorList>
    </citation>
    <scope>NUCLEOTIDE SEQUENCE</scope>
</reference>
<feature type="compositionally biased region" description="Low complexity" evidence="1">
    <location>
        <begin position="92"/>
        <end position="101"/>
    </location>
</feature>
<dbReference type="Gene3D" id="2.30.30.140">
    <property type="match status" value="1"/>
</dbReference>
<feature type="compositionally biased region" description="Low complexity" evidence="1">
    <location>
        <begin position="265"/>
        <end position="288"/>
    </location>
</feature>
<dbReference type="PRINTS" id="PR01217">
    <property type="entry name" value="PRICHEXTENSN"/>
</dbReference>
<proteinExistence type="predicted"/>
<dbReference type="Proteomes" id="UP000789595">
    <property type="component" value="Unassembled WGS sequence"/>
</dbReference>
<feature type="compositionally biased region" description="Pro residues" evidence="1">
    <location>
        <begin position="135"/>
        <end position="152"/>
    </location>
</feature>
<sequence>MPSVDSPEMDDLLLKLAFARGGGPKKQAKQKPAWNDAVEAVRSAYGGKKKPKPPKQAPSRWKPAPRPGRKPLAPKRNARPAKKPAKPEKVLPEVPGAEPMRPAVPKPAAPRPRMPAKPQGPRRPAAPGRRVVIDPGPPGINPRPPAGCPPARPEATQPLTEDAAAAFVRLNGGGEIRGLKLFEDTVNIRVELDLGEPAAREEATAEPPEEATAEPTSAPSTLERPESGPVADAPEESQPVSAPTEAAEPVAAPTPSTDEPEEPEPGAAPTPSTEAPEPVAAPTPSEASMDGSIVMALATPPDAPEEPGQAPRFAVGARVEARFEAGETWYAGVIERVDGDAYDVAYDDGDHESNVAAALVREEVVTTRSLDVGPTTTSPEPSAPEPTPETAKRPERTIDVAPPRRPPAEPRESAELLNVADAVAPEEDASDGGTALPPGPTATQTTDGYGDDDFEDFTETIKPGARTVGAASKLQDAVLGWLEYKRCDAPPEKTEWTLNEVRASVCVDGEVSSASFEKLGWKVCHQALTRLQAPNRGPTKDLADRLASLLTT</sequence>
<protein>
    <recommendedName>
        <fullName evidence="4">Tudor domain-containing protein</fullName>
    </recommendedName>
</protein>
<comment type="caution">
    <text evidence="2">The sequence shown here is derived from an EMBL/GenBank/DDBJ whole genome shotgun (WGS) entry which is preliminary data.</text>
</comment>
<dbReference type="CDD" id="cd04508">
    <property type="entry name" value="Tudor_SF"/>
    <property type="match status" value="1"/>
</dbReference>
<evidence type="ECO:0000313" key="3">
    <source>
        <dbReference type="Proteomes" id="UP000789595"/>
    </source>
</evidence>
<evidence type="ECO:0000256" key="1">
    <source>
        <dbReference type="SAM" id="MobiDB-lite"/>
    </source>
</evidence>
<feature type="compositionally biased region" description="Pro residues" evidence="1">
    <location>
        <begin position="102"/>
        <end position="115"/>
    </location>
</feature>
<feature type="compositionally biased region" description="Low complexity" evidence="1">
    <location>
        <begin position="116"/>
        <end position="130"/>
    </location>
</feature>
<feature type="region of interest" description="Disordered" evidence="1">
    <location>
        <begin position="363"/>
        <end position="453"/>
    </location>
</feature>
<name>A0A8J2SHE4_9STRA</name>
<organism evidence="2 3">
    <name type="scientific">Pelagomonas calceolata</name>
    <dbReference type="NCBI Taxonomy" id="35677"/>
    <lineage>
        <taxon>Eukaryota</taxon>
        <taxon>Sar</taxon>
        <taxon>Stramenopiles</taxon>
        <taxon>Ochrophyta</taxon>
        <taxon>Pelagophyceae</taxon>
        <taxon>Pelagomonadales</taxon>
        <taxon>Pelagomonadaceae</taxon>
        <taxon>Pelagomonas</taxon>
    </lineage>
</organism>
<evidence type="ECO:0000313" key="2">
    <source>
        <dbReference type="EMBL" id="CAH0366437.1"/>
    </source>
</evidence>
<gene>
    <name evidence="2" type="ORF">PECAL_1P29290</name>
</gene>
<feature type="compositionally biased region" description="Low complexity" evidence="1">
    <location>
        <begin position="239"/>
        <end position="256"/>
    </location>
</feature>
<evidence type="ECO:0008006" key="4">
    <source>
        <dbReference type="Google" id="ProtNLM"/>
    </source>
</evidence>
<dbReference type="AlphaFoldDB" id="A0A8J2SHE4"/>
<accession>A0A8J2SHE4</accession>
<feature type="region of interest" description="Disordered" evidence="1">
    <location>
        <begin position="21"/>
        <end position="160"/>
    </location>
</feature>